<evidence type="ECO:0000256" key="1">
    <source>
        <dbReference type="SAM" id="Coils"/>
    </source>
</evidence>
<evidence type="ECO:0000313" key="3">
    <source>
        <dbReference type="Proteomes" id="UP000076967"/>
    </source>
</evidence>
<dbReference type="AlphaFoldDB" id="A0A162K8V0"/>
<comment type="caution">
    <text evidence="2">The sequence shown here is derived from an EMBL/GenBank/DDBJ whole genome shotgun (WGS) entry which is preliminary data.</text>
</comment>
<keyword evidence="1" id="KW-0175">Coiled coil</keyword>
<evidence type="ECO:0008006" key="4">
    <source>
        <dbReference type="Google" id="ProtNLM"/>
    </source>
</evidence>
<dbReference type="EMBL" id="LVJH01000022">
    <property type="protein sequence ID" value="OAB42328.1"/>
    <property type="molecule type" value="Genomic_DNA"/>
</dbReference>
<reference evidence="2 3" key="1">
    <citation type="submission" date="2016-03" db="EMBL/GenBank/DDBJ databases">
        <title>Draft genome sequence of Paenibacillus glacialis DSM 22343.</title>
        <authorList>
            <person name="Shin S.-K."/>
            <person name="Yi H."/>
        </authorList>
    </citation>
    <scope>NUCLEOTIDE SEQUENCE [LARGE SCALE GENOMIC DNA]</scope>
    <source>
        <strain evidence="2 3">DSM 22343</strain>
    </source>
</reference>
<dbReference type="Proteomes" id="UP000076967">
    <property type="component" value="Unassembled WGS sequence"/>
</dbReference>
<name>A0A162K8V0_9BACL</name>
<protein>
    <recommendedName>
        <fullName evidence="4">WXG100 family type VII secretion target</fullName>
    </recommendedName>
</protein>
<dbReference type="Gene3D" id="1.10.287.1060">
    <property type="entry name" value="ESAT-6-like"/>
    <property type="match status" value="1"/>
</dbReference>
<keyword evidence="3" id="KW-1185">Reference proteome</keyword>
<proteinExistence type="predicted"/>
<sequence>MSRISLQMDDLRRAIRQCEQLKQRLHDQEQQMRTIYGRLHDWKGESAEKLSRMMEGFLQGTTVRIQELDTHTEQLQRYISNMEIADRYQQYR</sequence>
<dbReference type="SUPFAM" id="SSF140453">
    <property type="entry name" value="EsxAB dimer-like"/>
    <property type="match status" value="1"/>
</dbReference>
<dbReference type="RefSeq" id="WP_068533560.1">
    <property type="nucleotide sequence ID" value="NZ_LVJH01000022.1"/>
</dbReference>
<evidence type="ECO:0000313" key="2">
    <source>
        <dbReference type="EMBL" id="OAB42328.1"/>
    </source>
</evidence>
<feature type="coiled-coil region" evidence="1">
    <location>
        <begin position="1"/>
        <end position="38"/>
    </location>
</feature>
<dbReference type="InterPro" id="IPR036689">
    <property type="entry name" value="ESAT-6-like_sf"/>
</dbReference>
<organism evidence="2 3">
    <name type="scientific">Paenibacillus glacialis</name>
    <dbReference type="NCBI Taxonomy" id="494026"/>
    <lineage>
        <taxon>Bacteria</taxon>
        <taxon>Bacillati</taxon>
        <taxon>Bacillota</taxon>
        <taxon>Bacilli</taxon>
        <taxon>Bacillales</taxon>
        <taxon>Paenibacillaceae</taxon>
        <taxon>Paenibacillus</taxon>
    </lineage>
</organism>
<accession>A0A162K8V0</accession>
<dbReference type="OrthoDB" id="2635929at2"/>
<gene>
    <name evidence="2" type="ORF">PGLA_13320</name>
</gene>